<reference evidence="2" key="1">
    <citation type="journal article" date="2020" name="Mol. Plant Microbe Interact.">
        <title>Genome Sequence of the Biocontrol Agent Coniothyrium minitans strain Conio (IMI 134523).</title>
        <authorList>
            <person name="Patel D."/>
            <person name="Shittu T.A."/>
            <person name="Baroncelli R."/>
            <person name="Muthumeenakshi S."/>
            <person name="Osborne T.H."/>
            <person name="Janganan T.K."/>
            <person name="Sreenivasaprasad S."/>
        </authorList>
    </citation>
    <scope>NUCLEOTIDE SEQUENCE</scope>
    <source>
        <strain evidence="2">Conio</strain>
    </source>
</reference>
<organism evidence="2 3">
    <name type="scientific">Paraphaeosphaeria minitans</name>
    <dbReference type="NCBI Taxonomy" id="565426"/>
    <lineage>
        <taxon>Eukaryota</taxon>
        <taxon>Fungi</taxon>
        <taxon>Dikarya</taxon>
        <taxon>Ascomycota</taxon>
        <taxon>Pezizomycotina</taxon>
        <taxon>Dothideomycetes</taxon>
        <taxon>Pleosporomycetidae</taxon>
        <taxon>Pleosporales</taxon>
        <taxon>Massarineae</taxon>
        <taxon>Didymosphaeriaceae</taxon>
        <taxon>Paraphaeosphaeria</taxon>
    </lineage>
</organism>
<proteinExistence type="predicted"/>
<comment type="caution">
    <text evidence="2">The sequence shown here is derived from an EMBL/GenBank/DDBJ whole genome shotgun (WGS) entry which is preliminary data.</text>
</comment>
<evidence type="ECO:0000313" key="3">
    <source>
        <dbReference type="Proteomes" id="UP000756921"/>
    </source>
</evidence>
<keyword evidence="3" id="KW-1185">Reference proteome</keyword>
<name>A0A9P6G6Y4_9PLEO</name>
<dbReference type="InterPro" id="IPR021842">
    <property type="entry name" value="DUF3435"/>
</dbReference>
<gene>
    <name evidence="2" type="ORF">PMIN01_12165</name>
</gene>
<dbReference type="Proteomes" id="UP000756921">
    <property type="component" value="Unassembled WGS sequence"/>
</dbReference>
<sequence length="135" mass="15617">MGHSGDVFEKYYRPTHIARDFQAILFRSPSEDLLIQSITRIGLSRDQRTPTDLDNAHREEVWNDPLQDLRALYIKQRRNTGHYPAIKGKGTEPQRYTRQRSARLLAQIKDCTSNGWTWPSGSSMTRSKRSISPTN</sequence>
<dbReference type="OrthoDB" id="5426797at2759"/>
<dbReference type="EMBL" id="WJXW01000015">
    <property type="protein sequence ID" value="KAF9730232.1"/>
    <property type="molecule type" value="Genomic_DNA"/>
</dbReference>
<protein>
    <submittedName>
        <fullName evidence="2">Uncharacterized protein</fullName>
    </submittedName>
</protein>
<evidence type="ECO:0000256" key="1">
    <source>
        <dbReference type="SAM" id="MobiDB-lite"/>
    </source>
</evidence>
<evidence type="ECO:0000313" key="2">
    <source>
        <dbReference type="EMBL" id="KAF9730232.1"/>
    </source>
</evidence>
<accession>A0A9P6G6Y4</accession>
<feature type="region of interest" description="Disordered" evidence="1">
    <location>
        <begin position="116"/>
        <end position="135"/>
    </location>
</feature>
<dbReference type="Pfam" id="PF11917">
    <property type="entry name" value="DUF3435"/>
    <property type="match status" value="1"/>
</dbReference>
<dbReference type="AlphaFoldDB" id="A0A9P6G6Y4"/>